<dbReference type="RefSeq" id="WP_198660743.1">
    <property type="nucleotide sequence ID" value="NZ_CP059488.1"/>
</dbReference>
<evidence type="ECO:0000313" key="1">
    <source>
        <dbReference type="EMBL" id="QQD73008.1"/>
    </source>
</evidence>
<name>A0A7T5BI78_9PROT</name>
<proteinExistence type="predicted"/>
<dbReference type="EMBL" id="CP059488">
    <property type="protein sequence ID" value="QQD73008.1"/>
    <property type="molecule type" value="Genomic_DNA"/>
</dbReference>
<dbReference type="Proteomes" id="UP000595420">
    <property type="component" value="Chromosome"/>
</dbReference>
<evidence type="ECO:0000313" key="2">
    <source>
        <dbReference type="Proteomes" id="UP000595420"/>
    </source>
</evidence>
<accession>A0A7T5BI78</accession>
<sequence length="212" mass="24259">MRSAKILTTEKRHILEKLTRSSDTRSAMEPDYFHLGDPLLDRPTLRGSMVLALNEGFLLDNKRSFLYGSPMDVGGLRFGFINPPGDRSRLLQLVQCDAYKFFAFLSALAEVPNEARLALFSHRPHEAVRAIISDVFGHEVSQSMFTLGDDPHAWLFEYALRPDYILKPEHVSSLWCPNTYKNTDSFRTLRRLLSGRIHYYNPKYGLEACCGK</sequence>
<organism evidence="1 2">
    <name type="scientific">Acidithiobacillus ferrivorans</name>
    <dbReference type="NCBI Taxonomy" id="160808"/>
    <lineage>
        <taxon>Bacteria</taxon>
        <taxon>Pseudomonadati</taxon>
        <taxon>Pseudomonadota</taxon>
        <taxon>Acidithiobacillia</taxon>
        <taxon>Acidithiobacillales</taxon>
        <taxon>Acidithiobacillaceae</taxon>
        <taxon>Acidithiobacillus</taxon>
    </lineage>
</organism>
<gene>
    <name evidence="1" type="ORF">H2515_01315</name>
</gene>
<reference evidence="1 2" key="1">
    <citation type="submission" date="2020-07" db="EMBL/GenBank/DDBJ databases">
        <title>Complete genome sequence analysis of Acidithiobacillus ferrivorans XJFY6S-08 reveals extreme environmental adaptation to alpine acid mine drainage.</title>
        <authorList>
            <person name="Yan L."/>
            <person name="Ni Y."/>
        </authorList>
    </citation>
    <scope>NUCLEOTIDE SEQUENCE [LARGE SCALE GENOMIC DNA]</scope>
    <source>
        <strain evidence="1 2">XJFY6S-08</strain>
    </source>
</reference>
<protein>
    <submittedName>
        <fullName evidence="1">Uncharacterized protein</fullName>
    </submittedName>
</protein>
<dbReference type="AlphaFoldDB" id="A0A7T5BI78"/>